<dbReference type="AlphaFoldDB" id="A0A420H9N5"/>
<dbReference type="Proteomes" id="UP000285405">
    <property type="component" value="Unassembled WGS sequence"/>
</dbReference>
<accession>A0A420H9N5</accession>
<dbReference type="EMBL" id="MCBR01021441">
    <property type="protein sequence ID" value="RKF54137.1"/>
    <property type="molecule type" value="Genomic_DNA"/>
</dbReference>
<evidence type="ECO:0000313" key="2">
    <source>
        <dbReference type="Proteomes" id="UP000285405"/>
    </source>
</evidence>
<organism evidence="1 2">
    <name type="scientific">Golovinomyces cichoracearum</name>
    <dbReference type="NCBI Taxonomy" id="62708"/>
    <lineage>
        <taxon>Eukaryota</taxon>
        <taxon>Fungi</taxon>
        <taxon>Dikarya</taxon>
        <taxon>Ascomycota</taxon>
        <taxon>Pezizomycotina</taxon>
        <taxon>Leotiomycetes</taxon>
        <taxon>Erysiphales</taxon>
        <taxon>Erysiphaceae</taxon>
        <taxon>Golovinomyces</taxon>
    </lineage>
</organism>
<proteinExistence type="predicted"/>
<sequence length="91" mass="9968">MALAEAKAQDINPDIIVTDTEDEPLDAEIPEDPFSLISDLIKPIKSLSVSCAVETSRNPKSVYPNAQSMLIASNPKIRPRSINSCKVRRGF</sequence>
<name>A0A420H9N5_9PEZI</name>
<comment type="caution">
    <text evidence="1">The sequence shown here is derived from an EMBL/GenBank/DDBJ whole genome shotgun (WGS) entry which is preliminary data.</text>
</comment>
<protein>
    <submittedName>
        <fullName evidence="1">Uncharacterized protein</fullName>
    </submittedName>
</protein>
<reference evidence="1 2" key="1">
    <citation type="journal article" date="2018" name="BMC Genomics">
        <title>Comparative genome analyses reveal sequence features reflecting distinct modes of host-adaptation between dicot and monocot powdery mildew.</title>
        <authorList>
            <person name="Wu Y."/>
            <person name="Ma X."/>
            <person name="Pan Z."/>
            <person name="Kale S.D."/>
            <person name="Song Y."/>
            <person name="King H."/>
            <person name="Zhang Q."/>
            <person name="Presley C."/>
            <person name="Deng X."/>
            <person name="Wei C.I."/>
            <person name="Xiao S."/>
        </authorList>
    </citation>
    <scope>NUCLEOTIDE SEQUENCE [LARGE SCALE GENOMIC DNA]</scope>
    <source>
        <strain evidence="1">UCSC1</strain>
    </source>
</reference>
<gene>
    <name evidence="1" type="ORF">GcC1_214008</name>
</gene>
<evidence type="ECO:0000313" key="1">
    <source>
        <dbReference type="EMBL" id="RKF54137.1"/>
    </source>
</evidence>